<evidence type="ECO:0000313" key="1">
    <source>
        <dbReference type="EMBL" id="NYE94236.1"/>
    </source>
</evidence>
<dbReference type="AlphaFoldDB" id="A0A7Y9S5U2"/>
<sequence>MSYLGSKIIKFLDYNYADFRWVVVRRFSLDSTLKERDVLSAVVAHPYYRDDYYSPLDVLPSGSGEVHGPYMASSISFGSFVREGVTDAVSKILTWARQDGPLSAELEGILDKDILTNFSAGRSIFRLDISSIELESPPVVSRLSGFVEYVVFDKSSRNLELIVCSDD</sequence>
<organism evidence="1 2">
    <name type="scientific">Psychromicrobium silvestre</name>
    <dbReference type="NCBI Taxonomy" id="1645614"/>
    <lineage>
        <taxon>Bacteria</taxon>
        <taxon>Bacillati</taxon>
        <taxon>Actinomycetota</taxon>
        <taxon>Actinomycetes</taxon>
        <taxon>Micrococcales</taxon>
        <taxon>Micrococcaceae</taxon>
        <taxon>Psychromicrobium</taxon>
    </lineage>
</organism>
<proteinExistence type="predicted"/>
<gene>
    <name evidence="1" type="ORF">FHU41_000457</name>
</gene>
<comment type="caution">
    <text evidence="1">The sequence shown here is derived from an EMBL/GenBank/DDBJ whole genome shotgun (WGS) entry which is preliminary data.</text>
</comment>
<evidence type="ECO:0000313" key="2">
    <source>
        <dbReference type="Proteomes" id="UP000521748"/>
    </source>
</evidence>
<protein>
    <submittedName>
        <fullName evidence="1">Uncharacterized protein</fullName>
    </submittedName>
</protein>
<accession>A0A7Y9S5U2</accession>
<reference evidence="1 2" key="1">
    <citation type="submission" date="2020-07" db="EMBL/GenBank/DDBJ databases">
        <title>Sequencing the genomes of 1000 actinobacteria strains.</title>
        <authorList>
            <person name="Klenk H.-P."/>
        </authorList>
    </citation>
    <scope>NUCLEOTIDE SEQUENCE [LARGE SCALE GENOMIC DNA]</scope>
    <source>
        <strain evidence="1 2">DSM 102047</strain>
    </source>
</reference>
<dbReference type="Proteomes" id="UP000521748">
    <property type="component" value="Unassembled WGS sequence"/>
</dbReference>
<keyword evidence="2" id="KW-1185">Reference proteome</keyword>
<name>A0A7Y9S5U2_9MICC</name>
<dbReference type="EMBL" id="JACBYQ010000001">
    <property type="protein sequence ID" value="NYE94236.1"/>
    <property type="molecule type" value="Genomic_DNA"/>
</dbReference>
<dbReference type="RefSeq" id="WP_179388025.1">
    <property type="nucleotide sequence ID" value="NZ_JACBYQ010000001.1"/>
</dbReference>